<reference evidence="1 2" key="1">
    <citation type="submission" date="2015-03" db="EMBL/GenBank/DDBJ databases">
        <title>Genomics and transcriptomics of the oil-accumulating basidiomycete yeast T. oleaginosus allow insights into substrate utilization and the diverse evolutionary trajectories of mating systems in fungi.</title>
        <authorList>
            <consortium name="DOE Joint Genome Institute"/>
            <person name="Kourist R."/>
            <person name="Kracht O."/>
            <person name="Bracharz F."/>
            <person name="Lipzen A."/>
            <person name="Nolan M."/>
            <person name="Ohm R."/>
            <person name="Grigoriev I."/>
            <person name="Sun S."/>
            <person name="Heitman J."/>
            <person name="Bruck T."/>
            <person name="Nowrousian M."/>
        </authorList>
    </citation>
    <scope>NUCLEOTIDE SEQUENCE [LARGE SCALE GENOMIC DNA]</scope>
    <source>
        <strain evidence="1 2">IBC0246</strain>
    </source>
</reference>
<gene>
    <name evidence="1" type="ORF">CC85DRAFT_306012</name>
</gene>
<sequence length="198" mass="21472">MNTRAARNLPNGWKRPAHPPRIPASYPALLPLLHLSPVALNTALRAPILFRHVSRGRNPHRQAAQLGDAYLRVLLLELGAEMNLPVVACNHLVSLVGANTTLAQITLESGVLDVALQRSSYSYATVNAAAGIFEALIAVMHEEIGARATGILRKVLMPWIAAVIDAKVVPAVRQHEGREAANAISTQMQRMLRESLLP</sequence>
<dbReference type="GeneID" id="28986266"/>
<name>A0A0J0XBF0_9TREE</name>
<dbReference type="Proteomes" id="UP000053611">
    <property type="component" value="Unassembled WGS sequence"/>
</dbReference>
<keyword evidence="2" id="KW-1185">Reference proteome</keyword>
<evidence type="ECO:0000313" key="1">
    <source>
        <dbReference type="EMBL" id="KLT38388.1"/>
    </source>
</evidence>
<dbReference type="AlphaFoldDB" id="A0A0J0XBF0"/>
<evidence type="ECO:0000313" key="2">
    <source>
        <dbReference type="Proteomes" id="UP000053611"/>
    </source>
</evidence>
<dbReference type="RefSeq" id="XP_018274879.1">
    <property type="nucleotide sequence ID" value="XM_018425663.1"/>
</dbReference>
<organism evidence="1 2">
    <name type="scientific">Cutaneotrichosporon oleaginosum</name>
    <dbReference type="NCBI Taxonomy" id="879819"/>
    <lineage>
        <taxon>Eukaryota</taxon>
        <taxon>Fungi</taxon>
        <taxon>Dikarya</taxon>
        <taxon>Basidiomycota</taxon>
        <taxon>Agaricomycotina</taxon>
        <taxon>Tremellomycetes</taxon>
        <taxon>Trichosporonales</taxon>
        <taxon>Trichosporonaceae</taxon>
        <taxon>Cutaneotrichosporon</taxon>
    </lineage>
</organism>
<dbReference type="EMBL" id="KQ087312">
    <property type="protein sequence ID" value="KLT38388.1"/>
    <property type="molecule type" value="Genomic_DNA"/>
</dbReference>
<proteinExistence type="predicted"/>
<protein>
    <recommendedName>
        <fullName evidence="3">RNase III domain-containing protein</fullName>
    </recommendedName>
</protein>
<evidence type="ECO:0008006" key="3">
    <source>
        <dbReference type="Google" id="ProtNLM"/>
    </source>
</evidence>
<accession>A0A0J0XBF0</accession>